<keyword evidence="2" id="KW-1185">Reference proteome</keyword>
<accession>A0ABD6D200</accession>
<gene>
    <name evidence="1" type="ORF">ACFSBJ_16820</name>
</gene>
<evidence type="ECO:0000313" key="2">
    <source>
        <dbReference type="Proteomes" id="UP001597075"/>
    </source>
</evidence>
<evidence type="ECO:0008006" key="3">
    <source>
        <dbReference type="Google" id="ProtNLM"/>
    </source>
</evidence>
<reference evidence="1 2" key="1">
    <citation type="journal article" date="2019" name="Int. J. Syst. Evol. Microbiol.">
        <title>The Global Catalogue of Microorganisms (GCM) 10K type strain sequencing project: providing services to taxonomists for standard genome sequencing and annotation.</title>
        <authorList>
            <consortium name="The Broad Institute Genomics Platform"/>
            <consortium name="The Broad Institute Genome Sequencing Center for Infectious Disease"/>
            <person name="Wu L."/>
            <person name="Ma J."/>
        </authorList>
    </citation>
    <scope>NUCLEOTIDE SEQUENCE [LARGE SCALE GENOMIC DNA]</scope>
    <source>
        <strain evidence="1 2">CGMCC 1.10594</strain>
    </source>
</reference>
<comment type="caution">
    <text evidence="1">The sequence shown here is derived from an EMBL/GenBank/DDBJ whole genome shotgun (WGS) entry which is preliminary data.</text>
</comment>
<proteinExistence type="predicted"/>
<sequence length="576" mass="66115">MPTDASHADRAKMLLEAPERFEELAEDYEDSVQFYEKTARKVPSIDDSFVALIEYHQIFINRGPTEYVYYQLNRNTARSIKNMLLGDSKSGKVYRIHTLADAQQRVTAYQDLGMDDSALSLNRVVKTTLEEIYYDDAHRGHAYSLLNTFLADTTDVDREVVELVARARLVEKIQNTTTADQRSLAFDAYLDQVPNPLPGEELSGEELRATAQQKEYDNSERFDYHEAALHQDGTLDALFEYLYARSRDVAERYRHRNREEPSAAELGLGRRQLDILQEIDHDWEKERESYIRGYNHLLRAQENSGFSWHSEQEPEKDISSNFAKAAEEYIQAADVIEEWHSERNIKYVSKAFRHAANATDTWGAKRDLHDNAIVLLIAESQQREAGLDAIELSRARHEFWKEVAEAYLALENKDPDRAHNIARNAKDRLSDLPMYESPPYHLKRALLLAGGRLIEEEENYADAADHYASFNAPDDAVELRQTLAQIKAKVTADNPDKALELARSEFDDESLITTTLRVLADAEIESVRSHGTLPSELLRDDTAIEETLQLLITLYISTNELDSRLKDHLRIVFFDL</sequence>
<dbReference type="Proteomes" id="UP001597075">
    <property type="component" value="Unassembled WGS sequence"/>
</dbReference>
<dbReference type="AlphaFoldDB" id="A0ABD6D200"/>
<evidence type="ECO:0000313" key="1">
    <source>
        <dbReference type="EMBL" id="MFD1635383.1"/>
    </source>
</evidence>
<name>A0ABD6D200_9EURY</name>
<dbReference type="RefSeq" id="WP_256407152.1">
    <property type="nucleotide sequence ID" value="NZ_CP187155.1"/>
</dbReference>
<dbReference type="EMBL" id="JBHUDL010000019">
    <property type="protein sequence ID" value="MFD1635383.1"/>
    <property type="molecule type" value="Genomic_DNA"/>
</dbReference>
<organism evidence="1 2">
    <name type="scientific">Haloplanus ruber</name>
    <dbReference type="NCBI Taxonomy" id="869892"/>
    <lineage>
        <taxon>Archaea</taxon>
        <taxon>Methanobacteriati</taxon>
        <taxon>Methanobacteriota</taxon>
        <taxon>Stenosarchaea group</taxon>
        <taxon>Halobacteria</taxon>
        <taxon>Halobacteriales</taxon>
        <taxon>Haloferacaceae</taxon>
        <taxon>Haloplanus</taxon>
    </lineage>
</organism>
<protein>
    <recommendedName>
        <fullName evidence="3">Tetratricopeptide repeat protein</fullName>
    </recommendedName>
</protein>